<sequence length="90" mass="10453">MQTAFRSRLRFEANTAPEPADIVILHLIDKYQGRPRSMSAHFDDGVWRCAETGNEIDEFQAMLMGWTPKSPEQEAKYRRICDTGQYMIVQ</sequence>
<dbReference type="KEGG" id="xba:C7S18_14720"/>
<dbReference type="RefSeq" id="WP_106892283.1">
    <property type="nucleotide sequence ID" value="NZ_CP027860.1"/>
</dbReference>
<reference evidence="1 2" key="2">
    <citation type="submission" date="2018-03" db="EMBL/GenBank/DDBJ databases">
        <authorList>
            <person name="Keele B.F."/>
        </authorList>
    </citation>
    <scope>NUCLEOTIDE SEQUENCE [LARGE SCALE GENOMIC DNA]</scope>
    <source>
        <strain evidence="1 2">D13</strain>
    </source>
</reference>
<keyword evidence="2" id="KW-1185">Reference proteome</keyword>
<evidence type="ECO:0000313" key="2">
    <source>
        <dbReference type="Proteomes" id="UP000241074"/>
    </source>
</evidence>
<accession>A0A2P1PU68</accession>
<dbReference type="Proteomes" id="UP000241074">
    <property type="component" value="Chromosome"/>
</dbReference>
<dbReference type="EMBL" id="CP027860">
    <property type="protein sequence ID" value="AVP98362.1"/>
    <property type="molecule type" value="Genomic_DNA"/>
</dbReference>
<protein>
    <submittedName>
        <fullName evidence="1">Uncharacterized protein</fullName>
    </submittedName>
</protein>
<proteinExistence type="predicted"/>
<name>A0A2P1PU68_9GAMM</name>
<evidence type="ECO:0000313" key="1">
    <source>
        <dbReference type="EMBL" id="AVP98362.1"/>
    </source>
</evidence>
<reference evidence="1 2" key="1">
    <citation type="submission" date="2018-03" db="EMBL/GenBank/DDBJ databases">
        <title>Ahniella affigens gen. nov., sp. nov., a gammaproteobacterium isolated from sandy soil near a stream.</title>
        <authorList>
            <person name="Ko Y."/>
            <person name="Kim J.-H."/>
        </authorList>
    </citation>
    <scope>NUCLEOTIDE SEQUENCE [LARGE SCALE GENOMIC DNA]</scope>
    <source>
        <strain evidence="1 2">D13</strain>
    </source>
</reference>
<organism evidence="1 2">
    <name type="scientific">Ahniella affigens</name>
    <dbReference type="NCBI Taxonomy" id="2021234"/>
    <lineage>
        <taxon>Bacteria</taxon>
        <taxon>Pseudomonadati</taxon>
        <taxon>Pseudomonadota</taxon>
        <taxon>Gammaproteobacteria</taxon>
        <taxon>Lysobacterales</taxon>
        <taxon>Rhodanobacteraceae</taxon>
        <taxon>Ahniella</taxon>
    </lineage>
</organism>
<dbReference type="AlphaFoldDB" id="A0A2P1PU68"/>
<gene>
    <name evidence="1" type="ORF">C7S18_14720</name>
</gene>